<feature type="signal peptide" evidence="1">
    <location>
        <begin position="1"/>
        <end position="20"/>
    </location>
</feature>
<sequence>MARTLLLSLAVFLGFQVVAGIVSEWIAKDEMDKVCMKIKFDGMINVRDNPEYNTDFGSAVVIDPKPNCMEDERTITIGVGNSSLQLTFRKQSQSFVFTNITAKWLKPGSGLENVTGSLSDKNFLSGAVPLGCFYSQDEPLSIPFQGGFSAELKNVTFQPFADCAKNDYGNDYSSRDCPTDCSRAARPGSDIIYVLLVAVVGAISVKFMN</sequence>
<keyword evidence="1" id="KW-0732">Signal</keyword>
<proteinExistence type="predicted"/>
<dbReference type="OrthoDB" id="10180424at2759"/>
<dbReference type="RefSeq" id="XP_038076346.1">
    <property type="nucleotide sequence ID" value="XM_038220418.1"/>
</dbReference>
<dbReference type="Proteomes" id="UP000887568">
    <property type="component" value="Unplaced"/>
</dbReference>
<evidence type="ECO:0000256" key="1">
    <source>
        <dbReference type="SAM" id="SignalP"/>
    </source>
</evidence>
<evidence type="ECO:0000313" key="2">
    <source>
        <dbReference type="EnsemblMetazoa" id="XP_038076346.1"/>
    </source>
</evidence>
<dbReference type="AlphaFoldDB" id="A0A914BKN2"/>
<dbReference type="Gene3D" id="2.40.160.110">
    <property type="match status" value="1"/>
</dbReference>
<feature type="chain" id="PRO_5037333107" evidence="1">
    <location>
        <begin position="21"/>
        <end position="209"/>
    </location>
</feature>
<name>A0A914BKN2_PATMI</name>
<evidence type="ECO:0000313" key="3">
    <source>
        <dbReference type="Proteomes" id="UP000887568"/>
    </source>
</evidence>
<protein>
    <submittedName>
        <fullName evidence="2">Uncharacterized protein</fullName>
    </submittedName>
</protein>
<keyword evidence="3" id="KW-1185">Reference proteome</keyword>
<accession>A0A914BKN2</accession>
<dbReference type="GeneID" id="119744482"/>
<reference evidence="2" key="1">
    <citation type="submission" date="2022-11" db="UniProtKB">
        <authorList>
            <consortium name="EnsemblMetazoa"/>
        </authorList>
    </citation>
    <scope>IDENTIFICATION</scope>
</reference>
<organism evidence="2 3">
    <name type="scientific">Patiria miniata</name>
    <name type="common">Bat star</name>
    <name type="synonym">Asterina miniata</name>
    <dbReference type="NCBI Taxonomy" id="46514"/>
    <lineage>
        <taxon>Eukaryota</taxon>
        <taxon>Metazoa</taxon>
        <taxon>Echinodermata</taxon>
        <taxon>Eleutherozoa</taxon>
        <taxon>Asterozoa</taxon>
        <taxon>Asteroidea</taxon>
        <taxon>Valvatacea</taxon>
        <taxon>Valvatida</taxon>
        <taxon>Asterinidae</taxon>
        <taxon>Patiria</taxon>
    </lineage>
</organism>
<dbReference type="EnsemblMetazoa" id="XM_038220418.1">
    <property type="protein sequence ID" value="XP_038076346.1"/>
    <property type="gene ID" value="LOC119744482"/>
</dbReference>